<proteinExistence type="predicted"/>
<accession>A0A619I3I6</accession>
<name>A0A619I3I6_SALER</name>
<dbReference type="AlphaFoldDB" id="A0A619I3I6"/>
<evidence type="ECO:0000313" key="1">
    <source>
        <dbReference type="EMBL" id="ECX6661852.1"/>
    </source>
</evidence>
<dbReference type="EMBL" id="AALAOU010000022">
    <property type="protein sequence ID" value="ECX6661852.1"/>
    <property type="molecule type" value="Genomic_DNA"/>
</dbReference>
<organism evidence="1">
    <name type="scientific">Salmonella enterica</name>
    <name type="common">Salmonella choleraesuis</name>
    <dbReference type="NCBI Taxonomy" id="28901"/>
    <lineage>
        <taxon>Bacteria</taxon>
        <taxon>Pseudomonadati</taxon>
        <taxon>Pseudomonadota</taxon>
        <taxon>Gammaproteobacteria</taxon>
        <taxon>Enterobacterales</taxon>
        <taxon>Enterobacteriaceae</taxon>
        <taxon>Salmonella</taxon>
    </lineage>
</organism>
<sequence>MTVFYKKRPSSELAHLAWCILIATRMAIREGRTQPGLQQHLFIMQWLATAKKQKRFPKSVAEDIKWLIQQGKRYGFGANLYQKVEYIYRSSIGELAKQSPLFRFTYFIETLKVSGWLDFLLSAKDWREYYRASDTACAVYTPKTELHQSFSDSGQMIAPLEIRFTGDTSGVDPLLEQCNLSVNWLPDEQGFSVLRILPQA</sequence>
<dbReference type="InterPro" id="IPR021316">
    <property type="entry name" value="DUF2913"/>
</dbReference>
<reference evidence="1" key="1">
    <citation type="submission" date="2019-09" db="EMBL/GenBank/DDBJ databases">
        <authorList>
            <consortium name="PulseNet: The National Subtyping Network for Foodborne Disease Surveillance"/>
            <person name="Tarr C.L."/>
            <person name="Trees E."/>
            <person name="Katz L.S."/>
            <person name="Carleton-Romer H.A."/>
            <person name="Stroika S."/>
            <person name="Kucerova Z."/>
            <person name="Roache K.F."/>
            <person name="Sabol A.L."/>
            <person name="Besser J."/>
            <person name="Gerner-Smidt P."/>
        </authorList>
    </citation>
    <scope>NUCLEOTIDE SEQUENCE</scope>
    <source>
        <strain evidence="1">PNUSAS101199</strain>
    </source>
</reference>
<gene>
    <name evidence="1" type="ORF">F6X26_23340</name>
</gene>
<dbReference type="Pfam" id="PF11140">
    <property type="entry name" value="DUF2913"/>
    <property type="match status" value="1"/>
</dbReference>
<comment type="caution">
    <text evidence="1">The sequence shown here is derived from an EMBL/GenBank/DDBJ whole genome shotgun (WGS) entry which is preliminary data.</text>
</comment>
<protein>
    <submittedName>
        <fullName evidence="1">DUF2913 family protein</fullName>
    </submittedName>
</protein>